<reference evidence="6 7" key="1">
    <citation type="submission" date="2024-09" db="EMBL/GenBank/DDBJ databases">
        <authorList>
            <person name="Sun Q."/>
            <person name="Mori K."/>
        </authorList>
    </citation>
    <scope>NUCLEOTIDE SEQUENCE [LARGE SCALE GENOMIC DNA]</scope>
    <source>
        <strain evidence="6 7">CICC 10874</strain>
    </source>
</reference>
<dbReference type="Pfam" id="PF07729">
    <property type="entry name" value="FCD"/>
    <property type="match status" value="1"/>
</dbReference>
<evidence type="ECO:0000256" key="1">
    <source>
        <dbReference type="ARBA" id="ARBA00023015"/>
    </source>
</evidence>
<comment type="caution">
    <text evidence="6">The sequence shown here is derived from an EMBL/GenBank/DDBJ whole genome shotgun (WGS) entry which is preliminary data.</text>
</comment>
<evidence type="ECO:0000313" key="7">
    <source>
        <dbReference type="Proteomes" id="UP001589793"/>
    </source>
</evidence>
<dbReference type="PANTHER" id="PTHR43537">
    <property type="entry name" value="TRANSCRIPTIONAL REGULATOR, GNTR FAMILY"/>
    <property type="match status" value="1"/>
</dbReference>
<dbReference type="Proteomes" id="UP001589793">
    <property type="component" value="Unassembled WGS sequence"/>
</dbReference>
<sequence>MNDRADSEAATAGGGIRRRGLRDMVYDSIFRQLLSGAVPPGTRLRAESIAKELEVSPTPVREALVQLERTGLVTREARKGYRVAPPLQASQMEQLFDARIMLETTAARLAASASDRLLVELEAAEDVHRRAGEALIAGRAAGSLDIELAAEYLAADTAFHEVIFRGCGNDYLLEMSENLAAQIHRMRQIVLREVSDVKESIIEHEAIVQAFASGDPDAPEAAMRAHVEQVRQRERSPSFARTPE</sequence>
<dbReference type="InterPro" id="IPR036388">
    <property type="entry name" value="WH-like_DNA-bd_sf"/>
</dbReference>
<gene>
    <name evidence="6" type="ORF">ACFFF6_10550</name>
</gene>
<feature type="region of interest" description="Disordered" evidence="4">
    <location>
        <begin position="216"/>
        <end position="244"/>
    </location>
</feature>
<evidence type="ECO:0000256" key="3">
    <source>
        <dbReference type="ARBA" id="ARBA00023163"/>
    </source>
</evidence>
<feature type="compositionally biased region" description="Basic and acidic residues" evidence="4">
    <location>
        <begin position="223"/>
        <end position="236"/>
    </location>
</feature>
<proteinExistence type="predicted"/>
<keyword evidence="7" id="KW-1185">Reference proteome</keyword>
<protein>
    <submittedName>
        <fullName evidence="6">GntR family transcriptional regulator</fullName>
    </submittedName>
</protein>
<organism evidence="6 7">
    <name type="scientific">Brachybacterium hainanense</name>
    <dbReference type="NCBI Taxonomy" id="1541174"/>
    <lineage>
        <taxon>Bacteria</taxon>
        <taxon>Bacillati</taxon>
        <taxon>Actinomycetota</taxon>
        <taxon>Actinomycetes</taxon>
        <taxon>Micrococcales</taxon>
        <taxon>Dermabacteraceae</taxon>
        <taxon>Brachybacterium</taxon>
    </lineage>
</organism>
<name>A0ABV6RBM0_9MICO</name>
<accession>A0ABV6RBM0</accession>
<dbReference type="InterPro" id="IPR000524">
    <property type="entry name" value="Tscrpt_reg_HTH_GntR"/>
</dbReference>
<dbReference type="InterPro" id="IPR011711">
    <property type="entry name" value="GntR_C"/>
</dbReference>
<dbReference type="InterPro" id="IPR008920">
    <property type="entry name" value="TF_FadR/GntR_C"/>
</dbReference>
<evidence type="ECO:0000313" key="6">
    <source>
        <dbReference type="EMBL" id="MFC0674392.1"/>
    </source>
</evidence>
<evidence type="ECO:0000256" key="2">
    <source>
        <dbReference type="ARBA" id="ARBA00023125"/>
    </source>
</evidence>
<dbReference type="SUPFAM" id="SSF46785">
    <property type="entry name" value="Winged helix' DNA-binding domain"/>
    <property type="match status" value="1"/>
</dbReference>
<keyword evidence="2" id="KW-0238">DNA-binding</keyword>
<keyword evidence="3" id="KW-0804">Transcription</keyword>
<dbReference type="Gene3D" id="1.20.120.530">
    <property type="entry name" value="GntR ligand-binding domain-like"/>
    <property type="match status" value="1"/>
</dbReference>
<dbReference type="EMBL" id="JBHLSV010000011">
    <property type="protein sequence ID" value="MFC0674392.1"/>
    <property type="molecule type" value="Genomic_DNA"/>
</dbReference>
<keyword evidence="1" id="KW-0805">Transcription regulation</keyword>
<dbReference type="Pfam" id="PF00392">
    <property type="entry name" value="GntR"/>
    <property type="match status" value="1"/>
</dbReference>
<evidence type="ECO:0000256" key="4">
    <source>
        <dbReference type="SAM" id="MobiDB-lite"/>
    </source>
</evidence>
<dbReference type="CDD" id="cd07377">
    <property type="entry name" value="WHTH_GntR"/>
    <property type="match status" value="1"/>
</dbReference>
<dbReference type="InterPro" id="IPR036390">
    <property type="entry name" value="WH_DNA-bd_sf"/>
</dbReference>
<dbReference type="PANTHER" id="PTHR43537:SF5">
    <property type="entry name" value="UXU OPERON TRANSCRIPTIONAL REGULATOR"/>
    <property type="match status" value="1"/>
</dbReference>
<dbReference type="RefSeq" id="WP_376980443.1">
    <property type="nucleotide sequence ID" value="NZ_JBHLSV010000011.1"/>
</dbReference>
<dbReference type="SUPFAM" id="SSF48008">
    <property type="entry name" value="GntR ligand-binding domain-like"/>
    <property type="match status" value="1"/>
</dbReference>
<evidence type="ECO:0000259" key="5">
    <source>
        <dbReference type="PROSITE" id="PS50949"/>
    </source>
</evidence>
<dbReference type="SMART" id="SM00345">
    <property type="entry name" value="HTH_GNTR"/>
    <property type="match status" value="1"/>
</dbReference>
<dbReference type="Gene3D" id="1.10.10.10">
    <property type="entry name" value="Winged helix-like DNA-binding domain superfamily/Winged helix DNA-binding domain"/>
    <property type="match status" value="1"/>
</dbReference>
<dbReference type="PROSITE" id="PS50949">
    <property type="entry name" value="HTH_GNTR"/>
    <property type="match status" value="1"/>
</dbReference>
<feature type="domain" description="HTH gntR-type" evidence="5">
    <location>
        <begin position="19"/>
        <end position="86"/>
    </location>
</feature>
<dbReference type="SMART" id="SM00895">
    <property type="entry name" value="FCD"/>
    <property type="match status" value="1"/>
</dbReference>